<feature type="coiled-coil region" evidence="13">
    <location>
        <begin position="93"/>
        <end position="122"/>
    </location>
</feature>
<evidence type="ECO:0000256" key="11">
    <source>
        <dbReference type="ARBA" id="ARBA00023136"/>
    </source>
</evidence>
<evidence type="ECO:0000256" key="6">
    <source>
        <dbReference type="ARBA" id="ARBA00022723"/>
    </source>
</evidence>
<feature type="transmembrane region" description="Helical" evidence="14">
    <location>
        <begin position="52"/>
        <end position="72"/>
    </location>
</feature>
<keyword evidence="7 12" id="KW-0863">Zinc-finger</keyword>
<dbReference type="SUPFAM" id="SSF57850">
    <property type="entry name" value="RING/U-box"/>
    <property type="match status" value="1"/>
</dbReference>
<comment type="caution">
    <text evidence="16">The sequence shown here is derived from an EMBL/GenBank/DDBJ whole genome shotgun (WGS) entry which is preliminary data.</text>
</comment>
<evidence type="ECO:0000256" key="5">
    <source>
        <dbReference type="ARBA" id="ARBA00022692"/>
    </source>
</evidence>
<sequence length="179" mass="20805">MGGVPGQMFGGALMGDNMDYETLLRMFPPVPRGAQATDIDQLPVDTFRGNTTITFCEIVFTYIICIALCIYVNCEKKEKCNTSVNFLIGCNYKQEKSKEEQKKSNENESKQEEKKKEEEKDEFHRCCICLESFKEGEEIRRLPCLHIFHTAEIDEWLLRNHLCPICRTPIEQNEQQQRP</sequence>
<dbReference type="OrthoDB" id="9984778at2759"/>
<dbReference type="GO" id="GO:0016567">
    <property type="term" value="P:protein ubiquitination"/>
    <property type="evidence" value="ECO:0007669"/>
    <property type="project" value="TreeGrafter"/>
</dbReference>
<dbReference type="PROSITE" id="PS50089">
    <property type="entry name" value="ZF_RING_2"/>
    <property type="match status" value="1"/>
</dbReference>
<keyword evidence="10 14" id="KW-1133">Transmembrane helix</keyword>
<dbReference type="Proteomes" id="UP000023152">
    <property type="component" value="Unassembled WGS sequence"/>
</dbReference>
<keyword evidence="9" id="KW-0862">Zinc</keyword>
<dbReference type="GO" id="GO:0006511">
    <property type="term" value="P:ubiquitin-dependent protein catabolic process"/>
    <property type="evidence" value="ECO:0007669"/>
    <property type="project" value="TreeGrafter"/>
</dbReference>
<dbReference type="PANTHER" id="PTHR45977">
    <property type="entry name" value="TARGET OF ERK KINASE MPK-1"/>
    <property type="match status" value="1"/>
</dbReference>
<evidence type="ECO:0000256" key="2">
    <source>
        <dbReference type="ARBA" id="ARBA00004141"/>
    </source>
</evidence>
<organism evidence="16 17">
    <name type="scientific">Reticulomyxa filosa</name>
    <dbReference type="NCBI Taxonomy" id="46433"/>
    <lineage>
        <taxon>Eukaryota</taxon>
        <taxon>Sar</taxon>
        <taxon>Rhizaria</taxon>
        <taxon>Retaria</taxon>
        <taxon>Foraminifera</taxon>
        <taxon>Monothalamids</taxon>
        <taxon>Reticulomyxidae</taxon>
        <taxon>Reticulomyxa</taxon>
    </lineage>
</organism>
<keyword evidence="11 14" id="KW-0472">Membrane</keyword>
<keyword evidence="5 14" id="KW-0812">Transmembrane</keyword>
<evidence type="ECO:0000256" key="13">
    <source>
        <dbReference type="SAM" id="Coils"/>
    </source>
</evidence>
<accession>X6L8L3</accession>
<evidence type="ECO:0000256" key="14">
    <source>
        <dbReference type="SAM" id="Phobius"/>
    </source>
</evidence>
<dbReference type="PANTHER" id="PTHR45977:SF4">
    <property type="entry name" value="RING-TYPE DOMAIN-CONTAINING PROTEIN"/>
    <property type="match status" value="1"/>
</dbReference>
<dbReference type="EMBL" id="ASPP01046947">
    <property type="protein sequence ID" value="ETN98342.1"/>
    <property type="molecule type" value="Genomic_DNA"/>
</dbReference>
<evidence type="ECO:0000259" key="15">
    <source>
        <dbReference type="PROSITE" id="PS50089"/>
    </source>
</evidence>
<dbReference type="SMART" id="SM00184">
    <property type="entry name" value="RING"/>
    <property type="match status" value="1"/>
</dbReference>
<protein>
    <recommendedName>
        <fullName evidence="3">RING-type E3 ubiquitin transferase</fullName>
        <ecNumber evidence="3">2.3.2.27</ecNumber>
    </recommendedName>
</protein>
<keyword evidence="8" id="KW-0833">Ubl conjugation pathway</keyword>
<dbReference type="Gene3D" id="3.30.40.10">
    <property type="entry name" value="Zinc/RING finger domain, C3HC4 (zinc finger)"/>
    <property type="match status" value="1"/>
</dbReference>
<evidence type="ECO:0000256" key="3">
    <source>
        <dbReference type="ARBA" id="ARBA00012483"/>
    </source>
</evidence>
<keyword evidence="13" id="KW-0175">Coiled coil</keyword>
<comment type="subcellular location">
    <subcellularLocation>
        <location evidence="2">Membrane</location>
        <topology evidence="2">Multi-pass membrane protein</topology>
    </subcellularLocation>
</comment>
<evidence type="ECO:0000256" key="9">
    <source>
        <dbReference type="ARBA" id="ARBA00022833"/>
    </source>
</evidence>
<evidence type="ECO:0000256" key="4">
    <source>
        <dbReference type="ARBA" id="ARBA00022679"/>
    </source>
</evidence>
<dbReference type="AlphaFoldDB" id="X6L8L3"/>
<evidence type="ECO:0000256" key="1">
    <source>
        <dbReference type="ARBA" id="ARBA00000900"/>
    </source>
</evidence>
<evidence type="ECO:0000256" key="10">
    <source>
        <dbReference type="ARBA" id="ARBA00022989"/>
    </source>
</evidence>
<name>X6L8L3_RETFI</name>
<evidence type="ECO:0000256" key="7">
    <source>
        <dbReference type="ARBA" id="ARBA00022771"/>
    </source>
</evidence>
<dbReference type="InterPro" id="IPR013083">
    <property type="entry name" value="Znf_RING/FYVE/PHD"/>
</dbReference>
<keyword evidence="4" id="KW-0808">Transferase</keyword>
<comment type="catalytic activity">
    <reaction evidence="1">
        <text>S-ubiquitinyl-[E2 ubiquitin-conjugating enzyme]-L-cysteine + [acceptor protein]-L-lysine = [E2 ubiquitin-conjugating enzyme]-L-cysteine + N(6)-ubiquitinyl-[acceptor protein]-L-lysine.</text>
        <dbReference type="EC" id="2.3.2.27"/>
    </reaction>
</comment>
<feature type="domain" description="RING-type" evidence="15">
    <location>
        <begin position="126"/>
        <end position="167"/>
    </location>
</feature>
<dbReference type="GO" id="GO:0061630">
    <property type="term" value="F:ubiquitin protein ligase activity"/>
    <property type="evidence" value="ECO:0007669"/>
    <property type="project" value="UniProtKB-EC"/>
</dbReference>
<gene>
    <name evidence="16" type="ORF">RFI_39169</name>
</gene>
<dbReference type="InterPro" id="IPR001841">
    <property type="entry name" value="Znf_RING"/>
</dbReference>
<keyword evidence="17" id="KW-1185">Reference proteome</keyword>
<dbReference type="GO" id="GO:0016020">
    <property type="term" value="C:membrane"/>
    <property type="evidence" value="ECO:0007669"/>
    <property type="project" value="UniProtKB-SubCell"/>
</dbReference>
<dbReference type="Pfam" id="PF13639">
    <property type="entry name" value="zf-RING_2"/>
    <property type="match status" value="1"/>
</dbReference>
<evidence type="ECO:0000256" key="8">
    <source>
        <dbReference type="ARBA" id="ARBA00022786"/>
    </source>
</evidence>
<reference evidence="16 17" key="1">
    <citation type="journal article" date="2013" name="Curr. Biol.">
        <title>The Genome of the Foraminiferan Reticulomyxa filosa.</title>
        <authorList>
            <person name="Glockner G."/>
            <person name="Hulsmann N."/>
            <person name="Schleicher M."/>
            <person name="Noegel A.A."/>
            <person name="Eichinger L."/>
            <person name="Gallinger C."/>
            <person name="Pawlowski J."/>
            <person name="Sierra R."/>
            <person name="Euteneuer U."/>
            <person name="Pillet L."/>
            <person name="Moustafa A."/>
            <person name="Platzer M."/>
            <person name="Groth M."/>
            <person name="Szafranski K."/>
            <person name="Schliwa M."/>
        </authorList>
    </citation>
    <scope>NUCLEOTIDE SEQUENCE [LARGE SCALE GENOMIC DNA]</scope>
</reference>
<dbReference type="GO" id="GO:0008270">
    <property type="term" value="F:zinc ion binding"/>
    <property type="evidence" value="ECO:0007669"/>
    <property type="project" value="UniProtKB-KW"/>
</dbReference>
<keyword evidence="6" id="KW-0479">Metal-binding</keyword>
<evidence type="ECO:0000256" key="12">
    <source>
        <dbReference type="PROSITE-ProRule" id="PRU00175"/>
    </source>
</evidence>
<proteinExistence type="predicted"/>
<evidence type="ECO:0000313" key="17">
    <source>
        <dbReference type="Proteomes" id="UP000023152"/>
    </source>
</evidence>
<evidence type="ECO:0000313" key="16">
    <source>
        <dbReference type="EMBL" id="ETN98342.1"/>
    </source>
</evidence>
<dbReference type="EC" id="2.3.2.27" evidence="3"/>